<dbReference type="RefSeq" id="XP_024573077.1">
    <property type="nucleotide sequence ID" value="XM_024721952.1"/>
</dbReference>
<dbReference type="AlphaFoldDB" id="A0A0P1A7R9"/>
<dbReference type="InterPro" id="IPR021109">
    <property type="entry name" value="Peptidase_aspartic_dom_sf"/>
</dbReference>
<dbReference type="EMBL" id="CCYD01000217">
    <property type="protein sequence ID" value="CEG36708.1"/>
    <property type="molecule type" value="Genomic_DNA"/>
</dbReference>
<dbReference type="Proteomes" id="UP000054928">
    <property type="component" value="Unassembled WGS sequence"/>
</dbReference>
<dbReference type="Gene3D" id="2.40.70.10">
    <property type="entry name" value="Acid Proteases"/>
    <property type="match status" value="1"/>
</dbReference>
<dbReference type="OrthoDB" id="123763at2759"/>
<accession>A0A0P1A7R9</accession>
<reference evidence="2" key="1">
    <citation type="submission" date="2014-09" db="EMBL/GenBank/DDBJ databases">
        <authorList>
            <person name="Sharma Rahul"/>
            <person name="Thines Marco"/>
        </authorList>
    </citation>
    <scope>NUCLEOTIDE SEQUENCE [LARGE SCALE GENOMIC DNA]</scope>
</reference>
<name>A0A0P1A7R9_PLAHL</name>
<keyword evidence="2" id="KW-1185">Reference proteome</keyword>
<proteinExistence type="predicted"/>
<evidence type="ECO:0000313" key="2">
    <source>
        <dbReference type="Proteomes" id="UP000054928"/>
    </source>
</evidence>
<evidence type="ECO:0000313" key="1">
    <source>
        <dbReference type="EMBL" id="CEG36708.1"/>
    </source>
</evidence>
<dbReference type="GeneID" id="36398429"/>
<sequence>MEEIQLYAEALKAWLGDIVTVRLAMGTLVTAPKVPVDFGVKFLDLDSVERCLVLDLDASYNVILGMAWLEHHELWIDWRSNTLGATCTSPGGALMCHEPTSARRQKRYWREHWAEVVNMLDIEMSELVDTNGVSDRSPERGSWTDRRVARNPLSAAQVLKQSLHVMRDMVDQGPRYRGRGPLDACEVARKPLDSALVAKQSLHAIDGVVGQSPMHLGCGPSDARGVARYLLDEDCGIAALRRML</sequence>
<organism evidence="1 2">
    <name type="scientific">Plasmopara halstedii</name>
    <name type="common">Downy mildew of sunflower</name>
    <dbReference type="NCBI Taxonomy" id="4781"/>
    <lineage>
        <taxon>Eukaryota</taxon>
        <taxon>Sar</taxon>
        <taxon>Stramenopiles</taxon>
        <taxon>Oomycota</taxon>
        <taxon>Peronosporomycetes</taxon>
        <taxon>Peronosporales</taxon>
        <taxon>Peronosporaceae</taxon>
        <taxon>Plasmopara</taxon>
    </lineage>
</organism>
<protein>
    <submittedName>
        <fullName evidence="1">Uncharacterized protein</fullName>
    </submittedName>
</protein>